<dbReference type="RefSeq" id="WP_169562696.1">
    <property type="nucleotide sequence ID" value="NZ_JAAXYH010000001.1"/>
</dbReference>
<organism evidence="1 2">
    <name type="scientific">Shewanella salipaludis</name>
    <dbReference type="NCBI Taxonomy" id="2723052"/>
    <lineage>
        <taxon>Bacteria</taxon>
        <taxon>Pseudomonadati</taxon>
        <taxon>Pseudomonadota</taxon>
        <taxon>Gammaproteobacteria</taxon>
        <taxon>Alteromonadales</taxon>
        <taxon>Shewanellaceae</taxon>
        <taxon>Shewanella</taxon>
    </lineage>
</organism>
<proteinExistence type="predicted"/>
<evidence type="ECO:0000313" key="2">
    <source>
        <dbReference type="Proteomes" id="UP000737113"/>
    </source>
</evidence>
<accession>A0A972FQR8</accession>
<dbReference type="Proteomes" id="UP000737113">
    <property type="component" value="Unassembled WGS sequence"/>
</dbReference>
<name>A0A972FQR8_9GAMM</name>
<sequence length="91" mass="10659">MNKTVKKMLAAHEHLLHMEDAMVTSHTQRESGEWVQHTLMLQGYDVPFKFRRVKKYKSLQGQRVSLVYYPETTSVAGIELEIMQVVRIKRA</sequence>
<gene>
    <name evidence="1" type="ORF">HC757_02420</name>
</gene>
<reference evidence="1" key="1">
    <citation type="submission" date="2020-04" db="EMBL/GenBank/DDBJ databases">
        <title>Description of Shewanella salipaludis sp. nov., isolated from a salt marsh.</title>
        <authorList>
            <person name="Park S."/>
            <person name="Yoon J.-H."/>
        </authorList>
    </citation>
    <scope>NUCLEOTIDE SEQUENCE</scope>
    <source>
        <strain evidence="1">SHSM-M6</strain>
    </source>
</reference>
<comment type="caution">
    <text evidence="1">The sequence shown here is derived from an EMBL/GenBank/DDBJ whole genome shotgun (WGS) entry which is preliminary data.</text>
</comment>
<keyword evidence="2" id="KW-1185">Reference proteome</keyword>
<protein>
    <submittedName>
        <fullName evidence="1">Uncharacterized protein</fullName>
    </submittedName>
</protein>
<dbReference type="EMBL" id="JAAXYH010000001">
    <property type="protein sequence ID" value="NMH64031.1"/>
    <property type="molecule type" value="Genomic_DNA"/>
</dbReference>
<dbReference type="AlphaFoldDB" id="A0A972FQR8"/>
<evidence type="ECO:0000313" key="1">
    <source>
        <dbReference type="EMBL" id="NMH64031.1"/>
    </source>
</evidence>